<dbReference type="GO" id="GO:0003677">
    <property type="term" value="F:DNA binding"/>
    <property type="evidence" value="ECO:0007669"/>
    <property type="project" value="UniProtKB-UniRule"/>
</dbReference>
<comment type="subunit">
    <text evidence="16">Forms homodimers. Interacts with ubiquitin-protein ligase UBE3A/E6-AP; this interaction stimulates UBE3A ubiquitin activity. Interacts with host BAK1.</text>
</comment>
<dbReference type="GO" id="GO:0006355">
    <property type="term" value="P:regulation of DNA-templated transcription"/>
    <property type="evidence" value="ECO:0007669"/>
    <property type="project" value="UniProtKB-UniRule"/>
</dbReference>
<evidence type="ECO:0000256" key="16">
    <source>
        <dbReference type="HAMAP-Rule" id="MF_04006"/>
    </source>
</evidence>
<dbReference type="InterPro" id="IPR001334">
    <property type="entry name" value="E6"/>
</dbReference>
<comment type="subcellular location">
    <subcellularLocation>
        <location evidence="16 17">Host cytoplasm</location>
    </subcellularLocation>
    <subcellularLocation>
        <location evidence="16 17">Host nucleus</location>
    </subcellularLocation>
</comment>
<comment type="function">
    <text evidence="16">Plays a major role in the induction and maintenance of cellular transformation. E6 associates with host UBE3A/E6-AP ubiquitin-protein ligase and modulates its activity. Protects host keratinocytes from apoptosis by mediating the degradation of host BAK1. May also inhibit host immune response.</text>
</comment>
<dbReference type="GO" id="GO:0030430">
    <property type="term" value="C:host cell cytoplasm"/>
    <property type="evidence" value="ECO:0007669"/>
    <property type="project" value="UniProtKB-SubCell"/>
</dbReference>
<dbReference type="GO" id="GO:0042025">
    <property type="term" value="C:host cell nucleus"/>
    <property type="evidence" value="ECO:0007669"/>
    <property type="project" value="UniProtKB-SubCell"/>
</dbReference>
<name>W8R5Y7_9PAPI</name>
<protein>
    <recommendedName>
        <fullName evidence="16 17">Protein E6</fullName>
    </recommendedName>
</protein>
<keyword evidence="2 16" id="KW-0244">Early protein</keyword>
<keyword evidence="14 16" id="KW-0899">Viral immunoevasion</keyword>
<evidence type="ECO:0000256" key="10">
    <source>
        <dbReference type="ARBA" id="ARBA00023125"/>
    </source>
</evidence>
<dbReference type="GeneID" id="18982977"/>
<dbReference type="GO" id="GO:0039502">
    <property type="term" value="P:symbiont-mediated suppression of host type I interferon-mediated signaling pathway"/>
    <property type="evidence" value="ECO:0007669"/>
    <property type="project" value="UniProtKB-UniRule"/>
</dbReference>
<evidence type="ECO:0000256" key="1">
    <source>
        <dbReference type="ARBA" id="ARBA00006346"/>
    </source>
</evidence>
<sequence>MPRPTSVQGLAKSLNIPLIDLLLACKFCLTFLTNIEKLKFDDANLRLLWRGRRVYGCCQCCLRLCSKIEQTLFPQTFLSAQAFHYLETHTSKVPARCGSCYSPLTREEYFSSGITRKLRVVRGTLRGDCNLCKSAILE</sequence>
<accession>W8R5Y7</accession>
<comment type="caution">
    <text evidence="16">Lacks conserved residue(s) required for the propagation of feature annotation.</text>
</comment>
<evidence type="ECO:0000256" key="15">
    <source>
        <dbReference type="ARBA" id="ARBA00023323"/>
    </source>
</evidence>
<feature type="zinc finger region" evidence="16">
    <location>
        <begin position="25"/>
        <end position="61"/>
    </location>
</feature>
<gene>
    <name evidence="16 18" type="primary">E6</name>
    <name evidence="18" type="ORF">ElPV1gp1</name>
</gene>
<proteinExistence type="inferred from homology"/>
<evidence type="ECO:0000256" key="2">
    <source>
        <dbReference type="ARBA" id="ARBA00022518"/>
    </source>
</evidence>
<organism evidence="18 19">
    <name type="scientific">Enhydra lutris papillomavirus 1</name>
    <dbReference type="NCBI Taxonomy" id="1472717"/>
    <lineage>
        <taxon>Viruses</taxon>
        <taxon>Monodnaviria</taxon>
        <taxon>Shotokuvirae</taxon>
        <taxon>Cossaviricota</taxon>
        <taxon>Papovaviricetes</taxon>
        <taxon>Zurhausenvirales</taxon>
        <taxon>Papillomaviridae</taxon>
        <taxon>Firstpapillomavirinae</taxon>
        <taxon>Lambdapapillomavirus</taxon>
        <taxon>Lambdapapillomavirus 4</taxon>
    </lineage>
</organism>
<keyword evidence="11 16" id="KW-0010">Activator</keyword>
<dbReference type="GO" id="GO:0052150">
    <property type="term" value="P:symbiont-mediated perturbation of host apoptosis"/>
    <property type="evidence" value="ECO:0007669"/>
    <property type="project" value="UniProtKB-KW"/>
</dbReference>
<dbReference type="GO" id="GO:0052170">
    <property type="term" value="P:symbiont-mediated suppression of host innate immune response"/>
    <property type="evidence" value="ECO:0007669"/>
    <property type="project" value="UniProtKB-KW"/>
</dbReference>
<reference evidence="18 19" key="1">
    <citation type="submission" date="2014-02" db="EMBL/GenBank/DDBJ databases">
        <title>Oral lesions caused by Enhydra lutris papillomavirus 1 in Southern sea otters.</title>
        <authorList>
            <person name="Ng T.F.F."/>
            <person name="Miller M."/>
            <person name="Kondov N.O."/>
            <person name="Puget B."/>
            <person name="Dodd E."/>
            <person name="Delwart E."/>
        </authorList>
    </citation>
    <scope>NUCLEOTIDE SEQUENCE [LARGE SCALE GENOMIC DNA]</scope>
    <source>
        <strain evidence="18">6898-13</strain>
    </source>
</reference>
<evidence type="ECO:0000256" key="5">
    <source>
        <dbReference type="ARBA" id="ARBA00022632"/>
    </source>
</evidence>
<dbReference type="KEGG" id="vg:18982977"/>
<evidence type="ECO:0000313" key="19">
    <source>
        <dbReference type="Proteomes" id="UP000132112"/>
    </source>
</evidence>
<keyword evidence="6 16" id="KW-0479">Metal-binding</keyword>
<keyword evidence="12 16" id="KW-0804">Transcription</keyword>
<dbReference type="Pfam" id="PF00518">
    <property type="entry name" value="E6"/>
    <property type="match status" value="1"/>
</dbReference>
<dbReference type="GO" id="GO:0006351">
    <property type="term" value="P:DNA-templated transcription"/>
    <property type="evidence" value="ECO:0007669"/>
    <property type="project" value="UniProtKB-UniRule"/>
</dbReference>
<keyword evidence="5 16" id="KW-1090">Inhibition of host innate immune response by virus</keyword>
<keyword evidence="3 16" id="KW-1048">Host nucleus</keyword>
<evidence type="ECO:0000256" key="7">
    <source>
        <dbReference type="ARBA" id="ARBA00022771"/>
    </source>
</evidence>
<evidence type="ECO:0000256" key="3">
    <source>
        <dbReference type="ARBA" id="ARBA00022562"/>
    </source>
</evidence>
<keyword evidence="4 16" id="KW-0945">Host-virus interaction</keyword>
<evidence type="ECO:0000256" key="4">
    <source>
        <dbReference type="ARBA" id="ARBA00022581"/>
    </source>
</evidence>
<evidence type="ECO:0000256" key="8">
    <source>
        <dbReference type="ARBA" id="ARBA00022833"/>
    </source>
</evidence>
<keyword evidence="15 16" id="KW-1119">Modulation of host cell apoptosis by virus</keyword>
<dbReference type="InterPro" id="IPR038575">
    <property type="entry name" value="E6_sf"/>
</dbReference>
<evidence type="ECO:0000256" key="14">
    <source>
        <dbReference type="ARBA" id="ARBA00023280"/>
    </source>
</evidence>
<dbReference type="RefSeq" id="YP_009021863.1">
    <property type="nucleotide sequence ID" value="NC_023873.1"/>
</dbReference>
<evidence type="ECO:0000313" key="18">
    <source>
        <dbReference type="EMBL" id="AHL83542.1"/>
    </source>
</evidence>
<dbReference type="Proteomes" id="UP000132112">
    <property type="component" value="Segment"/>
</dbReference>
<evidence type="ECO:0000256" key="11">
    <source>
        <dbReference type="ARBA" id="ARBA00023159"/>
    </source>
</evidence>
<keyword evidence="10 16" id="KW-0238">DNA-binding</keyword>
<evidence type="ECO:0000256" key="6">
    <source>
        <dbReference type="ARBA" id="ARBA00022723"/>
    </source>
</evidence>
<keyword evidence="13 16" id="KW-1035">Host cytoplasm</keyword>
<keyword evidence="8 16" id="KW-0862">Zinc</keyword>
<dbReference type="SUPFAM" id="SSF161229">
    <property type="entry name" value="E6 C-terminal domain-like"/>
    <property type="match status" value="2"/>
</dbReference>
<keyword evidence="7 16" id="KW-0863">Zinc-finger</keyword>
<evidence type="ECO:0000256" key="9">
    <source>
        <dbReference type="ARBA" id="ARBA00023015"/>
    </source>
</evidence>
<comment type="similarity">
    <text evidence="1 16 17">Belongs to the papillomaviridae E6 protein family.</text>
</comment>
<dbReference type="EMBL" id="KJ410351">
    <property type="protein sequence ID" value="AHL83542.1"/>
    <property type="molecule type" value="Genomic_DNA"/>
</dbReference>
<keyword evidence="9 16" id="KW-0805">Transcription regulation</keyword>
<dbReference type="GO" id="GO:0039648">
    <property type="term" value="P:symbiont-mediated perturbation of host ubiquitin-like protein modification"/>
    <property type="evidence" value="ECO:0007669"/>
    <property type="project" value="UniProtKB-UniRule"/>
</dbReference>
<dbReference type="OrthoDB" id="27353at10239"/>
<evidence type="ECO:0000256" key="17">
    <source>
        <dbReference type="RuleBase" id="RU363123"/>
    </source>
</evidence>
<evidence type="ECO:0000256" key="13">
    <source>
        <dbReference type="ARBA" id="ARBA00023200"/>
    </source>
</evidence>
<dbReference type="HAMAP" id="MF_04006">
    <property type="entry name" value="HPV_E6"/>
    <property type="match status" value="1"/>
</dbReference>
<dbReference type="GO" id="GO:0008270">
    <property type="term" value="F:zinc ion binding"/>
    <property type="evidence" value="ECO:0007669"/>
    <property type="project" value="UniProtKB-KW"/>
</dbReference>
<dbReference type="Gene3D" id="3.30.240.40">
    <property type="entry name" value="E6 early regulatory protein"/>
    <property type="match status" value="2"/>
</dbReference>
<evidence type="ECO:0000256" key="12">
    <source>
        <dbReference type="ARBA" id="ARBA00023163"/>
    </source>
</evidence>